<dbReference type="GO" id="GO:0003700">
    <property type="term" value="F:DNA-binding transcription factor activity"/>
    <property type="evidence" value="ECO:0007669"/>
    <property type="project" value="InterPro"/>
</dbReference>
<dbReference type="InterPro" id="IPR036388">
    <property type="entry name" value="WH-like_DNA-bd_sf"/>
</dbReference>
<dbReference type="EMBL" id="BMGP01000002">
    <property type="protein sequence ID" value="GGF21487.1"/>
    <property type="molecule type" value="Genomic_DNA"/>
</dbReference>
<dbReference type="PROSITE" id="PS50987">
    <property type="entry name" value="HTH_ARSR_2"/>
    <property type="match status" value="1"/>
</dbReference>
<dbReference type="AlphaFoldDB" id="A0A917EY73"/>
<dbReference type="Gene3D" id="1.10.10.10">
    <property type="entry name" value="Winged helix-like DNA-binding domain superfamily/Winged helix DNA-binding domain"/>
    <property type="match status" value="1"/>
</dbReference>
<dbReference type="InterPro" id="IPR001845">
    <property type="entry name" value="HTH_ArsR_DNA-bd_dom"/>
</dbReference>
<reference evidence="2 3" key="1">
    <citation type="journal article" date="2014" name="Int. J. Syst. Evol. Microbiol.">
        <title>Complete genome sequence of Corynebacterium casei LMG S-19264T (=DSM 44701T), isolated from a smear-ripened cheese.</title>
        <authorList>
            <consortium name="US DOE Joint Genome Institute (JGI-PGF)"/>
            <person name="Walter F."/>
            <person name="Albersmeier A."/>
            <person name="Kalinowski J."/>
            <person name="Ruckert C."/>
        </authorList>
    </citation>
    <scope>NUCLEOTIDE SEQUENCE [LARGE SCALE GENOMIC DNA]</scope>
    <source>
        <strain evidence="2 3">CGMCC 1.12976</strain>
    </source>
</reference>
<evidence type="ECO:0000313" key="2">
    <source>
        <dbReference type="EMBL" id="GGF21487.1"/>
    </source>
</evidence>
<dbReference type="Pfam" id="PF12840">
    <property type="entry name" value="HTH_20"/>
    <property type="match status" value="1"/>
</dbReference>
<protein>
    <recommendedName>
        <fullName evidence="1">HTH arsR-type domain-containing protein</fullName>
    </recommendedName>
</protein>
<gene>
    <name evidence="2" type="ORF">GCM10011399_13980</name>
</gene>
<proteinExistence type="predicted"/>
<sequence>MSVSLVGHGDDYAAARAYRALGATSTRVEILRLVLASGEVSAAELMAALALTRNGVHHHLRALTDDGLLLERHTTHPRGSGPITYWRADPDEVLTMLEDLTAHVMSAAHLPTP</sequence>
<name>A0A917EY73_9MICO</name>
<dbReference type="Proteomes" id="UP000598775">
    <property type="component" value="Unassembled WGS sequence"/>
</dbReference>
<feature type="domain" description="HTH arsR-type" evidence="1">
    <location>
        <begin position="7"/>
        <end position="108"/>
    </location>
</feature>
<evidence type="ECO:0000259" key="1">
    <source>
        <dbReference type="PROSITE" id="PS50987"/>
    </source>
</evidence>
<accession>A0A917EY73</accession>
<evidence type="ECO:0000313" key="3">
    <source>
        <dbReference type="Proteomes" id="UP000598775"/>
    </source>
</evidence>
<dbReference type="InterPro" id="IPR036390">
    <property type="entry name" value="WH_DNA-bd_sf"/>
</dbReference>
<dbReference type="RefSeq" id="WP_188675701.1">
    <property type="nucleotide sequence ID" value="NZ_BMGP01000002.1"/>
</dbReference>
<comment type="caution">
    <text evidence="2">The sequence shown here is derived from an EMBL/GenBank/DDBJ whole genome shotgun (WGS) entry which is preliminary data.</text>
</comment>
<keyword evidence="3" id="KW-1185">Reference proteome</keyword>
<organism evidence="2 3">
    <name type="scientific">Subtercola lobariae</name>
    <dbReference type="NCBI Taxonomy" id="1588641"/>
    <lineage>
        <taxon>Bacteria</taxon>
        <taxon>Bacillati</taxon>
        <taxon>Actinomycetota</taxon>
        <taxon>Actinomycetes</taxon>
        <taxon>Micrococcales</taxon>
        <taxon>Microbacteriaceae</taxon>
        <taxon>Subtercola</taxon>
    </lineage>
</organism>
<dbReference type="SMART" id="SM00418">
    <property type="entry name" value="HTH_ARSR"/>
    <property type="match status" value="1"/>
</dbReference>
<dbReference type="SUPFAM" id="SSF46785">
    <property type="entry name" value="Winged helix' DNA-binding domain"/>
    <property type="match status" value="1"/>
</dbReference>